<gene>
    <name evidence="1" type="ORF">MTR67_012010</name>
</gene>
<keyword evidence="2" id="KW-1185">Reference proteome</keyword>
<protein>
    <submittedName>
        <fullName evidence="1">Uncharacterized protein</fullName>
    </submittedName>
</protein>
<name>A0AAF0TMJ3_SOLVR</name>
<sequence length="86" mass="9463">ICVAKDHSTHLVGIVDTFGDPPFGLVHHLFTFYLQHLRVMINWALGNCSAICRLLPFLADLISSFGAQHTGTLGEVRGLSVTRLMD</sequence>
<accession>A0AAF0TMJ3</accession>
<feature type="non-terminal residue" evidence="1">
    <location>
        <position position="1"/>
    </location>
</feature>
<dbReference type="EMBL" id="CP133614">
    <property type="protein sequence ID" value="WMV18625.1"/>
    <property type="molecule type" value="Genomic_DNA"/>
</dbReference>
<organism evidence="1 2">
    <name type="scientific">Solanum verrucosum</name>
    <dbReference type="NCBI Taxonomy" id="315347"/>
    <lineage>
        <taxon>Eukaryota</taxon>
        <taxon>Viridiplantae</taxon>
        <taxon>Streptophyta</taxon>
        <taxon>Embryophyta</taxon>
        <taxon>Tracheophyta</taxon>
        <taxon>Spermatophyta</taxon>
        <taxon>Magnoliopsida</taxon>
        <taxon>eudicotyledons</taxon>
        <taxon>Gunneridae</taxon>
        <taxon>Pentapetalae</taxon>
        <taxon>asterids</taxon>
        <taxon>lamiids</taxon>
        <taxon>Solanales</taxon>
        <taxon>Solanaceae</taxon>
        <taxon>Solanoideae</taxon>
        <taxon>Solaneae</taxon>
        <taxon>Solanum</taxon>
    </lineage>
</organism>
<dbReference type="Proteomes" id="UP001234989">
    <property type="component" value="Chromosome 3"/>
</dbReference>
<proteinExistence type="predicted"/>
<dbReference type="AlphaFoldDB" id="A0AAF0TMJ3"/>
<reference evidence="1" key="1">
    <citation type="submission" date="2023-08" db="EMBL/GenBank/DDBJ databases">
        <title>A de novo genome assembly of Solanum verrucosum Schlechtendal, a Mexican diploid species geographically isolated from the other diploid A-genome species in potato relatives.</title>
        <authorList>
            <person name="Hosaka K."/>
        </authorList>
    </citation>
    <scope>NUCLEOTIDE SEQUENCE</scope>
    <source>
        <tissue evidence="1">Young leaves</tissue>
    </source>
</reference>
<evidence type="ECO:0000313" key="2">
    <source>
        <dbReference type="Proteomes" id="UP001234989"/>
    </source>
</evidence>
<evidence type="ECO:0000313" key="1">
    <source>
        <dbReference type="EMBL" id="WMV18625.1"/>
    </source>
</evidence>